<dbReference type="PANTHER" id="PTHR11557">
    <property type="entry name" value="PORPHOBILINOGEN DEAMINASE"/>
    <property type="match status" value="1"/>
</dbReference>
<organism evidence="13 14">
    <name type="scientific">Clathrus columnatus</name>
    <dbReference type="NCBI Taxonomy" id="1419009"/>
    <lineage>
        <taxon>Eukaryota</taxon>
        <taxon>Fungi</taxon>
        <taxon>Dikarya</taxon>
        <taxon>Basidiomycota</taxon>
        <taxon>Agaricomycotina</taxon>
        <taxon>Agaricomycetes</taxon>
        <taxon>Phallomycetidae</taxon>
        <taxon>Phallales</taxon>
        <taxon>Clathraceae</taxon>
        <taxon>Clathrus</taxon>
    </lineage>
</organism>
<dbReference type="SUPFAM" id="SSF53850">
    <property type="entry name" value="Periplasmic binding protein-like II"/>
    <property type="match status" value="1"/>
</dbReference>
<proteinExistence type="inferred from homology"/>
<evidence type="ECO:0000256" key="1">
    <source>
        <dbReference type="ARBA" id="ARBA00001916"/>
    </source>
</evidence>
<protein>
    <recommendedName>
        <fullName evidence="5">hydroxymethylbilane synthase</fullName>
        <ecNumber evidence="5">2.5.1.61</ecNumber>
    </recommendedName>
    <alternativeName>
        <fullName evidence="10">Hydroxymethylbilane synthase</fullName>
    </alternativeName>
    <alternativeName>
        <fullName evidence="9">Pre-uroporphyrinogen synthase</fullName>
    </alternativeName>
</protein>
<evidence type="ECO:0000259" key="12">
    <source>
        <dbReference type="Pfam" id="PF03900"/>
    </source>
</evidence>
<sequence length="335" mass="36320">MSSNKPIVLASRASKLAEIQTYMVRDALQAKHPELTFNVSLMSTEGDKNQSQALYVLGGKSLWTKELEVALLQNEVDILVHCLKDVPTILPDGCELGAVLEREDPADSLVVKQGQPYKTLGDLPASSVVGTSSVRRVAQLKRNYPNLIFKDVRGNLNTRLTKLDAPDGEYIALILAKAGLVRLGWQDRISSDILPPDLYYAVGQAALTVEIRSDDPEIARIVSSLTHRPTDLCCRAERACLRVLEGGCSVPVGATSSLDPDDNLSLTATITSLSGDRHIQHTLVKPVHDPSQAEALGVELARLLISSGGNEILEDVAKDRASRQELSNKVLSSNK</sequence>
<comment type="similarity">
    <text evidence="4">Belongs to the HMBS family.</text>
</comment>
<evidence type="ECO:0000256" key="3">
    <source>
        <dbReference type="ARBA" id="ARBA00004735"/>
    </source>
</evidence>
<dbReference type="InterPro" id="IPR036803">
    <property type="entry name" value="Porphobilinogen_deaminase_C_sf"/>
</dbReference>
<dbReference type="Proteomes" id="UP001050691">
    <property type="component" value="Unassembled WGS sequence"/>
</dbReference>
<dbReference type="Gene3D" id="3.40.190.10">
    <property type="entry name" value="Periplasmic binding protein-like II"/>
    <property type="match status" value="2"/>
</dbReference>
<dbReference type="NCBIfam" id="TIGR00212">
    <property type="entry name" value="hemC"/>
    <property type="match status" value="1"/>
</dbReference>
<comment type="pathway">
    <text evidence="3">Porphyrin-containing compound metabolism; protoporphyrin-IX biosynthesis; coproporphyrinogen-III from 5-aminolevulinate: step 2/4.</text>
</comment>
<comment type="caution">
    <text evidence="13">The sequence shown here is derived from an EMBL/GenBank/DDBJ whole genome shotgun (WGS) entry which is preliminary data.</text>
</comment>
<dbReference type="PANTHER" id="PTHR11557:SF0">
    <property type="entry name" value="PORPHOBILINOGEN DEAMINASE"/>
    <property type="match status" value="1"/>
</dbReference>
<evidence type="ECO:0000256" key="4">
    <source>
        <dbReference type="ARBA" id="ARBA00005638"/>
    </source>
</evidence>
<dbReference type="InterPro" id="IPR022418">
    <property type="entry name" value="Porphobilinogen_deaminase_C"/>
</dbReference>
<dbReference type="InterPro" id="IPR000860">
    <property type="entry name" value="HemC"/>
</dbReference>
<dbReference type="Pfam" id="PF03900">
    <property type="entry name" value="Porphobil_deamC"/>
    <property type="match status" value="1"/>
</dbReference>
<evidence type="ECO:0000259" key="11">
    <source>
        <dbReference type="Pfam" id="PF01379"/>
    </source>
</evidence>
<evidence type="ECO:0000256" key="7">
    <source>
        <dbReference type="ARBA" id="ARBA00023133"/>
    </source>
</evidence>
<evidence type="ECO:0000256" key="6">
    <source>
        <dbReference type="ARBA" id="ARBA00022679"/>
    </source>
</evidence>
<evidence type="ECO:0000256" key="9">
    <source>
        <dbReference type="ARBA" id="ARBA00030685"/>
    </source>
</evidence>
<keyword evidence="7" id="KW-0350">Heme biosynthesis</keyword>
<evidence type="ECO:0000256" key="2">
    <source>
        <dbReference type="ARBA" id="ARBA00002869"/>
    </source>
</evidence>
<dbReference type="InterPro" id="IPR022417">
    <property type="entry name" value="Porphobilin_deaminase_N"/>
</dbReference>
<accession>A0AAV5AA43</accession>
<dbReference type="SUPFAM" id="SSF54782">
    <property type="entry name" value="Porphobilinogen deaminase (hydroxymethylbilane synthase), C-terminal domain"/>
    <property type="match status" value="1"/>
</dbReference>
<reference evidence="13" key="1">
    <citation type="submission" date="2021-10" db="EMBL/GenBank/DDBJ databases">
        <title>De novo Genome Assembly of Clathrus columnatus (Basidiomycota, Fungi) Using Illumina and Nanopore Sequence Data.</title>
        <authorList>
            <person name="Ogiso-Tanaka E."/>
            <person name="Itagaki H."/>
            <person name="Hosoya T."/>
            <person name="Hosaka K."/>
        </authorList>
    </citation>
    <scope>NUCLEOTIDE SEQUENCE</scope>
    <source>
        <strain evidence="13">MO-923</strain>
    </source>
</reference>
<evidence type="ECO:0000256" key="8">
    <source>
        <dbReference type="ARBA" id="ARBA00023244"/>
    </source>
</evidence>
<evidence type="ECO:0000313" key="13">
    <source>
        <dbReference type="EMBL" id="GJJ09396.1"/>
    </source>
</evidence>
<dbReference type="FunFam" id="3.40.190.10:FF:000005">
    <property type="entry name" value="Porphobilinogen deaminase"/>
    <property type="match status" value="1"/>
</dbReference>
<dbReference type="PRINTS" id="PR00151">
    <property type="entry name" value="PORPHBDMNASE"/>
</dbReference>
<comment type="function">
    <text evidence="2">Tetrapolymerization of the monopyrrole PBG into the hydroxymethylbilane pre-uroporphyrinogen in several discrete steps.</text>
</comment>
<feature type="domain" description="Porphobilinogen deaminase N-terminal" evidence="11">
    <location>
        <begin position="7"/>
        <end position="219"/>
    </location>
</feature>
<dbReference type="CDD" id="cd13645">
    <property type="entry name" value="PBP2_HuPBGD_like"/>
    <property type="match status" value="1"/>
</dbReference>
<dbReference type="EMBL" id="BPWL01000004">
    <property type="protein sequence ID" value="GJJ09396.1"/>
    <property type="molecule type" value="Genomic_DNA"/>
</dbReference>
<dbReference type="PIRSF" id="PIRSF001438">
    <property type="entry name" value="4pyrrol_synth_OHMeBilane_synth"/>
    <property type="match status" value="1"/>
</dbReference>
<comment type="cofactor">
    <cofactor evidence="1">
        <name>dipyrromethane</name>
        <dbReference type="ChEBI" id="CHEBI:60342"/>
    </cofactor>
</comment>
<evidence type="ECO:0000256" key="5">
    <source>
        <dbReference type="ARBA" id="ARBA00012655"/>
    </source>
</evidence>
<dbReference type="Gene3D" id="3.30.160.40">
    <property type="entry name" value="Porphobilinogen deaminase, C-terminal domain"/>
    <property type="match status" value="1"/>
</dbReference>
<keyword evidence="8" id="KW-0627">Porphyrin biosynthesis</keyword>
<dbReference type="FunFam" id="3.40.190.10:FF:000004">
    <property type="entry name" value="Porphobilinogen deaminase"/>
    <property type="match status" value="1"/>
</dbReference>
<dbReference type="AlphaFoldDB" id="A0AAV5AA43"/>
<evidence type="ECO:0000256" key="10">
    <source>
        <dbReference type="ARBA" id="ARBA00033064"/>
    </source>
</evidence>
<gene>
    <name evidence="13" type="ORF">Clacol_003618</name>
</gene>
<dbReference type="GO" id="GO:0004418">
    <property type="term" value="F:hydroxymethylbilane synthase activity"/>
    <property type="evidence" value="ECO:0007669"/>
    <property type="project" value="UniProtKB-EC"/>
</dbReference>
<keyword evidence="14" id="KW-1185">Reference proteome</keyword>
<evidence type="ECO:0000313" key="14">
    <source>
        <dbReference type="Proteomes" id="UP001050691"/>
    </source>
</evidence>
<keyword evidence="6" id="KW-0808">Transferase</keyword>
<dbReference type="Pfam" id="PF01379">
    <property type="entry name" value="Porphobil_deam"/>
    <property type="match status" value="1"/>
</dbReference>
<feature type="domain" description="Porphobilinogen deaminase C-terminal" evidence="12">
    <location>
        <begin position="232"/>
        <end position="304"/>
    </location>
</feature>
<dbReference type="EC" id="2.5.1.61" evidence="5"/>
<dbReference type="GO" id="GO:0006783">
    <property type="term" value="P:heme biosynthetic process"/>
    <property type="evidence" value="ECO:0007669"/>
    <property type="project" value="UniProtKB-KW"/>
</dbReference>
<name>A0AAV5AA43_9AGAM</name>
<dbReference type="GO" id="GO:0005737">
    <property type="term" value="C:cytoplasm"/>
    <property type="evidence" value="ECO:0007669"/>
    <property type="project" value="TreeGrafter"/>
</dbReference>